<evidence type="ECO:0000313" key="3">
    <source>
        <dbReference type="Proteomes" id="UP001215280"/>
    </source>
</evidence>
<protein>
    <submittedName>
        <fullName evidence="2">Uncharacterized protein</fullName>
    </submittedName>
</protein>
<accession>A0AAD7P2A5</accession>
<dbReference type="Proteomes" id="UP001215280">
    <property type="component" value="Unassembled WGS sequence"/>
</dbReference>
<feature type="region of interest" description="Disordered" evidence="1">
    <location>
        <begin position="1"/>
        <end position="20"/>
    </location>
</feature>
<dbReference type="AlphaFoldDB" id="A0AAD7P2A5"/>
<proteinExistence type="predicted"/>
<name>A0AAD7P2A5_9AGAR</name>
<keyword evidence="3" id="KW-1185">Reference proteome</keyword>
<gene>
    <name evidence="2" type="ORF">DFH07DRAFT_1054403</name>
</gene>
<comment type="caution">
    <text evidence="2">The sequence shown here is derived from an EMBL/GenBank/DDBJ whole genome shotgun (WGS) entry which is preliminary data.</text>
</comment>
<sequence>MNLHSSKDSGAAFDIVSSSPSSRLDLAVLAAPLDATVSLDAKTSNGVAAADPKGEGRERQVESERIANGVARGRVAWSDEGLARGSVSVRSSNAPVTLEL</sequence>
<reference evidence="2" key="1">
    <citation type="submission" date="2023-03" db="EMBL/GenBank/DDBJ databases">
        <title>Massive genome expansion in bonnet fungi (Mycena s.s.) driven by repeated elements and novel gene families across ecological guilds.</title>
        <authorList>
            <consortium name="Lawrence Berkeley National Laboratory"/>
            <person name="Harder C.B."/>
            <person name="Miyauchi S."/>
            <person name="Viragh M."/>
            <person name="Kuo A."/>
            <person name="Thoen E."/>
            <person name="Andreopoulos B."/>
            <person name="Lu D."/>
            <person name="Skrede I."/>
            <person name="Drula E."/>
            <person name="Henrissat B."/>
            <person name="Morin E."/>
            <person name="Kohler A."/>
            <person name="Barry K."/>
            <person name="LaButti K."/>
            <person name="Morin E."/>
            <person name="Salamov A."/>
            <person name="Lipzen A."/>
            <person name="Mereny Z."/>
            <person name="Hegedus B."/>
            <person name="Baldrian P."/>
            <person name="Stursova M."/>
            <person name="Weitz H."/>
            <person name="Taylor A."/>
            <person name="Grigoriev I.V."/>
            <person name="Nagy L.G."/>
            <person name="Martin F."/>
            <person name="Kauserud H."/>
        </authorList>
    </citation>
    <scope>NUCLEOTIDE SEQUENCE</scope>
    <source>
        <strain evidence="2">CBHHK188m</strain>
    </source>
</reference>
<dbReference type="EMBL" id="JARJLG010000001">
    <property type="protein sequence ID" value="KAJ7784833.1"/>
    <property type="molecule type" value="Genomic_DNA"/>
</dbReference>
<evidence type="ECO:0000256" key="1">
    <source>
        <dbReference type="SAM" id="MobiDB-lite"/>
    </source>
</evidence>
<organism evidence="2 3">
    <name type="scientific">Mycena maculata</name>
    <dbReference type="NCBI Taxonomy" id="230809"/>
    <lineage>
        <taxon>Eukaryota</taxon>
        <taxon>Fungi</taxon>
        <taxon>Dikarya</taxon>
        <taxon>Basidiomycota</taxon>
        <taxon>Agaricomycotina</taxon>
        <taxon>Agaricomycetes</taxon>
        <taxon>Agaricomycetidae</taxon>
        <taxon>Agaricales</taxon>
        <taxon>Marasmiineae</taxon>
        <taxon>Mycenaceae</taxon>
        <taxon>Mycena</taxon>
    </lineage>
</organism>
<evidence type="ECO:0000313" key="2">
    <source>
        <dbReference type="EMBL" id="KAJ7784833.1"/>
    </source>
</evidence>